<keyword evidence="3" id="KW-1003">Cell membrane</keyword>
<dbReference type="GO" id="GO:0005886">
    <property type="term" value="C:plasma membrane"/>
    <property type="evidence" value="ECO:0007669"/>
    <property type="project" value="UniProtKB-SubCell"/>
</dbReference>
<name>A0A117M3H5_9BACT</name>
<feature type="transmembrane region" description="Helical" evidence="7">
    <location>
        <begin position="20"/>
        <end position="41"/>
    </location>
</feature>
<keyword evidence="9" id="KW-0762">Sugar transport</keyword>
<dbReference type="PANTHER" id="PTHR30193">
    <property type="entry name" value="ABC TRANSPORTER PERMEASE PROTEIN"/>
    <property type="match status" value="1"/>
</dbReference>
<dbReference type="Pfam" id="PF00528">
    <property type="entry name" value="BPD_transp_1"/>
    <property type="match status" value="1"/>
</dbReference>
<dbReference type="Gene3D" id="1.10.3720.10">
    <property type="entry name" value="MetI-like"/>
    <property type="match status" value="2"/>
</dbReference>
<dbReference type="EMBL" id="LGGP01000005">
    <property type="protein sequence ID" value="KUK82301.1"/>
    <property type="molecule type" value="Genomic_DNA"/>
</dbReference>
<evidence type="ECO:0000256" key="3">
    <source>
        <dbReference type="ARBA" id="ARBA00022475"/>
    </source>
</evidence>
<feature type="domain" description="ABC transmembrane type-1" evidence="8">
    <location>
        <begin position="138"/>
        <end position="349"/>
    </location>
</feature>
<accession>A0A117M3H5</accession>
<evidence type="ECO:0000256" key="6">
    <source>
        <dbReference type="ARBA" id="ARBA00023136"/>
    </source>
</evidence>
<reference evidence="10" key="1">
    <citation type="journal article" date="2015" name="MBio">
        <title>Genome-Resolved Metagenomic Analysis Reveals Roles for Candidate Phyla and Other Microbial Community Members in Biogeochemical Transformations in Oil Reservoirs.</title>
        <authorList>
            <person name="Hu P."/>
            <person name="Tom L."/>
            <person name="Singh A."/>
            <person name="Thomas B.C."/>
            <person name="Baker B.J."/>
            <person name="Piceno Y.M."/>
            <person name="Andersen G.L."/>
            <person name="Banfield J.F."/>
        </authorList>
    </citation>
    <scope>NUCLEOTIDE SEQUENCE [LARGE SCALE GENOMIC DNA]</scope>
</reference>
<keyword evidence="5 7" id="KW-1133">Transmembrane helix</keyword>
<proteinExistence type="inferred from homology"/>
<evidence type="ECO:0000313" key="9">
    <source>
        <dbReference type="EMBL" id="KUK82301.1"/>
    </source>
</evidence>
<keyword evidence="2 7" id="KW-0813">Transport</keyword>
<dbReference type="Proteomes" id="UP000054092">
    <property type="component" value="Unassembled WGS sequence"/>
</dbReference>
<dbReference type="PATRIC" id="fig|1184387.3.peg.231"/>
<dbReference type="PANTHER" id="PTHR30193:SF41">
    <property type="entry name" value="DIACETYLCHITOBIOSE UPTAKE SYSTEM PERMEASE PROTEIN NGCF"/>
    <property type="match status" value="1"/>
</dbReference>
<evidence type="ECO:0000256" key="1">
    <source>
        <dbReference type="ARBA" id="ARBA00004651"/>
    </source>
</evidence>
<dbReference type="InterPro" id="IPR051393">
    <property type="entry name" value="ABC_transporter_permease"/>
</dbReference>
<evidence type="ECO:0000256" key="4">
    <source>
        <dbReference type="ARBA" id="ARBA00022692"/>
    </source>
</evidence>
<dbReference type="CDD" id="cd06261">
    <property type="entry name" value="TM_PBP2"/>
    <property type="match status" value="1"/>
</dbReference>
<dbReference type="InterPro" id="IPR000515">
    <property type="entry name" value="MetI-like"/>
</dbReference>
<dbReference type="PROSITE" id="PS50928">
    <property type="entry name" value="ABC_TM1"/>
    <property type="match status" value="1"/>
</dbReference>
<feature type="transmembrane region" description="Helical" evidence="7">
    <location>
        <begin position="328"/>
        <end position="350"/>
    </location>
</feature>
<dbReference type="InterPro" id="IPR035906">
    <property type="entry name" value="MetI-like_sf"/>
</dbReference>
<feature type="transmembrane region" description="Helical" evidence="7">
    <location>
        <begin position="175"/>
        <end position="192"/>
    </location>
</feature>
<comment type="caution">
    <text evidence="9">The sequence shown here is derived from an EMBL/GenBank/DDBJ whole genome shotgun (WGS) entry which is preliminary data.</text>
</comment>
<feature type="transmembrane region" description="Helical" evidence="7">
    <location>
        <begin position="137"/>
        <end position="163"/>
    </location>
</feature>
<comment type="subcellular location">
    <subcellularLocation>
        <location evidence="1 7">Cell membrane</location>
        <topology evidence="1 7">Multi-pass membrane protein</topology>
    </subcellularLocation>
</comment>
<comment type="similarity">
    <text evidence="7">Belongs to the binding-protein-dependent transport system permease family.</text>
</comment>
<dbReference type="GO" id="GO:0055085">
    <property type="term" value="P:transmembrane transport"/>
    <property type="evidence" value="ECO:0007669"/>
    <property type="project" value="InterPro"/>
</dbReference>
<keyword evidence="4 7" id="KW-0812">Transmembrane</keyword>
<evidence type="ECO:0000259" key="8">
    <source>
        <dbReference type="PROSITE" id="PS50928"/>
    </source>
</evidence>
<evidence type="ECO:0000256" key="2">
    <source>
        <dbReference type="ARBA" id="ARBA00022448"/>
    </source>
</evidence>
<protein>
    <submittedName>
        <fullName evidence="9">Permease component of ABC-type sugar transporter</fullName>
    </submittedName>
</protein>
<evidence type="ECO:0000256" key="7">
    <source>
        <dbReference type="RuleBase" id="RU363032"/>
    </source>
</evidence>
<dbReference type="SUPFAM" id="SSF161098">
    <property type="entry name" value="MetI-like"/>
    <property type="match status" value="2"/>
</dbReference>
<keyword evidence="6 7" id="KW-0472">Membrane</keyword>
<evidence type="ECO:0000313" key="10">
    <source>
        <dbReference type="Proteomes" id="UP000054092"/>
    </source>
</evidence>
<sequence length="358" mass="40322">MARKDKLSLAQKEQRTAYKLLIPALLILAAVAFYPLFQVFYTSLTDKVFASGKDEAPEFIGLENYKSLLGLTIRELPAVLDDSTGETLIDESTGRPVYERAIRVLPRSPIRYREWFQFSFFGRRYVVGARDPEFMKAIWNTLVFTVISVFLETILGLGVALVVNSNFKGKGIMRATMLVPWAVITVVSARIWEWMLQPTRAGLFNMVISRLGLGDGDLSFLSMSGLQMPTLIAVDVWKTTPFMALLILAGLQLIPRELYEAGRVDGASRIRQFLSITMPLLKPTLAVALIFRTLDALRVFDVFQVLMGNRMYSMASYNYYQLIGNRNMGLASAIGVIIFFLIGIFAVIYMRLMGVDEE</sequence>
<gene>
    <name evidence="9" type="ORF">XD94_0072</name>
</gene>
<evidence type="ECO:0000256" key="5">
    <source>
        <dbReference type="ARBA" id="ARBA00022989"/>
    </source>
</evidence>
<organism evidence="9 10">
    <name type="scientific">Mesotoga prima</name>
    <dbReference type="NCBI Taxonomy" id="1184387"/>
    <lineage>
        <taxon>Bacteria</taxon>
        <taxon>Thermotogati</taxon>
        <taxon>Thermotogota</taxon>
        <taxon>Thermotogae</taxon>
        <taxon>Kosmotogales</taxon>
        <taxon>Kosmotogaceae</taxon>
        <taxon>Mesotoga</taxon>
    </lineage>
</organism>
<feature type="transmembrane region" description="Helical" evidence="7">
    <location>
        <begin position="231"/>
        <end position="251"/>
    </location>
</feature>
<dbReference type="AlphaFoldDB" id="A0A117M3H5"/>